<evidence type="ECO:0000256" key="2">
    <source>
        <dbReference type="ARBA" id="ARBA00007520"/>
    </source>
</evidence>
<evidence type="ECO:0000313" key="8">
    <source>
        <dbReference type="EMBL" id="KAH7117076.1"/>
    </source>
</evidence>
<feature type="transmembrane region" description="Helical" evidence="6">
    <location>
        <begin position="349"/>
        <end position="369"/>
    </location>
</feature>
<feature type="transmembrane region" description="Helical" evidence="6">
    <location>
        <begin position="110"/>
        <end position="130"/>
    </location>
</feature>
<keyword evidence="4 6" id="KW-1133">Transmembrane helix</keyword>
<feature type="transmembrane region" description="Helical" evidence="6">
    <location>
        <begin position="201"/>
        <end position="220"/>
    </location>
</feature>
<protein>
    <submittedName>
        <fullName evidence="8">Efflux pump protein</fullName>
    </submittedName>
</protein>
<proteinExistence type="inferred from homology"/>
<feature type="transmembrane region" description="Helical" evidence="6">
    <location>
        <begin position="43"/>
        <end position="63"/>
    </location>
</feature>
<name>A0A9P9IDT2_9PLEO</name>
<dbReference type="AlphaFoldDB" id="A0A9P9IDT2"/>
<reference evidence="8" key="1">
    <citation type="journal article" date="2021" name="Nat. Commun.">
        <title>Genetic determinants of endophytism in the Arabidopsis root mycobiome.</title>
        <authorList>
            <person name="Mesny F."/>
            <person name="Miyauchi S."/>
            <person name="Thiergart T."/>
            <person name="Pickel B."/>
            <person name="Atanasova L."/>
            <person name="Karlsson M."/>
            <person name="Huettel B."/>
            <person name="Barry K.W."/>
            <person name="Haridas S."/>
            <person name="Chen C."/>
            <person name="Bauer D."/>
            <person name="Andreopoulos W."/>
            <person name="Pangilinan J."/>
            <person name="LaButti K."/>
            <person name="Riley R."/>
            <person name="Lipzen A."/>
            <person name="Clum A."/>
            <person name="Drula E."/>
            <person name="Henrissat B."/>
            <person name="Kohler A."/>
            <person name="Grigoriev I.V."/>
            <person name="Martin F.M."/>
            <person name="Hacquard S."/>
        </authorList>
    </citation>
    <scope>NUCLEOTIDE SEQUENCE</scope>
    <source>
        <strain evidence="8">MPI-CAGE-CH-0243</strain>
    </source>
</reference>
<feature type="transmembrane region" description="Helical" evidence="6">
    <location>
        <begin position="406"/>
        <end position="428"/>
    </location>
</feature>
<dbReference type="OrthoDB" id="10021397at2759"/>
<dbReference type="Gene3D" id="1.20.1250.20">
    <property type="entry name" value="MFS general substrate transporter like domains"/>
    <property type="match status" value="2"/>
</dbReference>
<comment type="caution">
    <text evidence="8">The sequence shown here is derived from an EMBL/GenBank/DDBJ whole genome shotgun (WGS) entry which is preliminary data.</text>
</comment>
<dbReference type="Proteomes" id="UP000700596">
    <property type="component" value="Unassembled WGS sequence"/>
</dbReference>
<comment type="subcellular location">
    <subcellularLocation>
        <location evidence="1">Membrane</location>
        <topology evidence="1">Multi-pass membrane protein</topology>
    </subcellularLocation>
</comment>
<dbReference type="CDD" id="cd17502">
    <property type="entry name" value="MFS_Azr1_MDR_like"/>
    <property type="match status" value="1"/>
</dbReference>
<feature type="transmembrane region" description="Helical" evidence="6">
    <location>
        <begin position="136"/>
        <end position="160"/>
    </location>
</feature>
<dbReference type="Pfam" id="PF07690">
    <property type="entry name" value="MFS_1"/>
    <property type="match status" value="1"/>
</dbReference>
<keyword evidence="5 6" id="KW-0472">Membrane</keyword>
<evidence type="ECO:0000256" key="3">
    <source>
        <dbReference type="ARBA" id="ARBA00022692"/>
    </source>
</evidence>
<feature type="transmembrane region" description="Helical" evidence="6">
    <location>
        <begin position="376"/>
        <end position="394"/>
    </location>
</feature>
<feature type="transmembrane region" description="Helical" evidence="6">
    <location>
        <begin position="172"/>
        <end position="195"/>
    </location>
</feature>
<comment type="similarity">
    <text evidence="2">Belongs to the major facilitator superfamily. TCR/Tet family.</text>
</comment>
<evidence type="ECO:0000256" key="4">
    <source>
        <dbReference type="ARBA" id="ARBA00022989"/>
    </source>
</evidence>
<dbReference type="SUPFAM" id="SSF103473">
    <property type="entry name" value="MFS general substrate transporter"/>
    <property type="match status" value="1"/>
</dbReference>
<evidence type="ECO:0000313" key="9">
    <source>
        <dbReference type="Proteomes" id="UP000700596"/>
    </source>
</evidence>
<evidence type="ECO:0000256" key="5">
    <source>
        <dbReference type="ARBA" id="ARBA00023136"/>
    </source>
</evidence>
<dbReference type="InterPro" id="IPR020846">
    <property type="entry name" value="MFS_dom"/>
</dbReference>
<feature type="transmembrane region" description="Helical" evidence="6">
    <location>
        <begin position="517"/>
        <end position="538"/>
    </location>
</feature>
<dbReference type="InterPro" id="IPR036259">
    <property type="entry name" value="MFS_trans_sf"/>
</dbReference>
<feature type="transmembrane region" description="Helical" evidence="6">
    <location>
        <begin position="268"/>
        <end position="292"/>
    </location>
</feature>
<dbReference type="PROSITE" id="PS50850">
    <property type="entry name" value="MFS"/>
    <property type="match status" value="1"/>
</dbReference>
<dbReference type="PANTHER" id="PTHR23501:SF193">
    <property type="entry name" value="MULTIDRUG TRANSPORTER, PUTATIVE (AFU_ORTHOLOGUE AFUA_8G00940)-RELATED"/>
    <property type="match status" value="1"/>
</dbReference>
<sequence length="564" mass="59600">MTELATLTKESLAIESEAAAHDSQQASSKGTAEDVVYVQGAKLYLLLSSMTLCAFLVLLDIAIMSPAIPYITTTFQSLTDVGWYAGAYPLAHASLQPMSGKLYTHFQAKWMFLVFLFVFEIGSLICGSATSSSMLIAGRVIAGLGASGIVNGALTVIAGATPLQKRPLYTGIMLGIAFTGIVLGPLIGGALTEYASWRWCFYMNLPLGGVAALFLVFVHVPDLTVREGFSVALVKKVLPELDLIGFALFVPCAIMLLLPLQFGSEGSYAWNSATIIGLFCGCGVMTIIFVLWERHVGDRAMIPGSIVSNRVVWSGSVVNLCLMAANVVGGNFLPLYFQSVKGVGPTLSGVYLLPGILPMMVFAILSGAFVSKVGYYIPPAIFSGIFLTIGNGLISTFSPTTSVATWVGYQIVQGIGRGAGMQLGAIAIQGALSPEQIPISLAFLMFVQNLSASVFVVIGTTIFTRTFISELAIHAPSVSQQAALKAGADATAVRALVPPGSPELSGILRSLAKGFDVVYYMLVALGVVGFIFSFLMGWTDIRKVGDGKVKGEGVEEERGLKEAV</sequence>
<feature type="transmembrane region" description="Helical" evidence="6">
    <location>
        <begin position="440"/>
        <end position="463"/>
    </location>
</feature>
<evidence type="ECO:0000259" key="7">
    <source>
        <dbReference type="PROSITE" id="PS50850"/>
    </source>
</evidence>
<evidence type="ECO:0000256" key="6">
    <source>
        <dbReference type="SAM" id="Phobius"/>
    </source>
</evidence>
<dbReference type="InterPro" id="IPR011701">
    <property type="entry name" value="MFS"/>
</dbReference>
<dbReference type="GO" id="GO:0005886">
    <property type="term" value="C:plasma membrane"/>
    <property type="evidence" value="ECO:0007669"/>
    <property type="project" value="TreeGrafter"/>
</dbReference>
<keyword evidence="9" id="KW-1185">Reference proteome</keyword>
<organism evidence="8 9">
    <name type="scientific">Dendryphion nanum</name>
    <dbReference type="NCBI Taxonomy" id="256645"/>
    <lineage>
        <taxon>Eukaryota</taxon>
        <taxon>Fungi</taxon>
        <taxon>Dikarya</taxon>
        <taxon>Ascomycota</taxon>
        <taxon>Pezizomycotina</taxon>
        <taxon>Dothideomycetes</taxon>
        <taxon>Pleosporomycetidae</taxon>
        <taxon>Pleosporales</taxon>
        <taxon>Torulaceae</taxon>
        <taxon>Dendryphion</taxon>
    </lineage>
</organism>
<keyword evidence="3 6" id="KW-0812">Transmembrane</keyword>
<dbReference type="PANTHER" id="PTHR23501">
    <property type="entry name" value="MAJOR FACILITATOR SUPERFAMILY"/>
    <property type="match status" value="1"/>
</dbReference>
<accession>A0A9P9IDT2</accession>
<feature type="domain" description="Major facilitator superfamily (MFS) profile" evidence="7">
    <location>
        <begin position="46"/>
        <end position="541"/>
    </location>
</feature>
<dbReference type="EMBL" id="JAGMWT010000014">
    <property type="protein sequence ID" value="KAH7117076.1"/>
    <property type="molecule type" value="Genomic_DNA"/>
</dbReference>
<feature type="transmembrane region" description="Helical" evidence="6">
    <location>
        <begin position="241"/>
        <end position="262"/>
    </location>
</feature>
<dbReference type="GO" id="GO:0022857">
    <property type="term" value="F:transmembrane transporter activity"/>
    <property type="evidence" value="ECO:0007669"/>
    <property type="project" value="InterPro"/>
</dbReference>
<gene>
    <name evidence="8" type="ORF">B0J11DRAFT_583772</name>
</gene>
<evidence type="ECO:0000256" key="1">
    <source>
        <dbReference type="ARBA" id="ARBA00004141"/>
    </source>
</evidence>
<feature type="transmembrane region" description="Helical" evidence="6">
    <location>
        <begin position="312"/>
        <end position="337"/>
    </location>
</feature>